<dbReference type="SMART" id="SM00342">
    <property type="entry name" value="HTH_ARAC"/>
    <property type="match status" value="1"/>
</dbReference>
<evidence type="ECO:0000256" key="2">
    <source>
        <dbReference type="ARBA" id="ARBA00023125"/>
    </source>
</evidence>
<dbReference type="PRINTS" id="PR00032">
    <property type="entry name" value="HTHARAC"/>
</dbReference>
<evidence type="ECO:0000256" key="1">
    <source>
        <dbReference type="ARBA" id="ARBA00023015"/>
    </source>
</evidence>
<keyword evidence="1" id="KW-0805">Transcription regulation</keyword>
<evidence type="ECO:0000256" key="3">
    <source>
        <dbReference type="ARBA" id="ARBA00023163"/>
    </source>
</evidence>
<dbReference type="Proteomes" id="UP000295390">
    <property type="component" value="Unassembled WGS sequence"/>
</dbReference>
<dbReference type="Gene3D" id="1.10.10.60">
    <property type="entry name" value="Homeodomain-like"/>
    <property type="match status" value="2"/>
</dbReference>
<gene>
    <name evidence="5" type="ORF">DFQ07_0549</name>
</gene>
<dbReference type="InterPro" id="IPR009057">
    <property type="entry name" value="Homeodomain-like_sf"/>
</dbReference>
<dbReference type="AlphaFoldDB" id="A0A4R6TJ83"/>
<evidence type="ECO:0000259" key="4">
    <source>
        <dbReference type="PROSITE" id="PS01124"/>
    </source>
</evidence>
<comment type="caution">
    <text evidence="5">The sequence shown here is derived from an EMBL/GenBank/DDBJ whole genome shotgun (WGS) entry which is preliminary data.</text>
</comment>
<keyword evidence="6" id="KW-1185">Reference proteome</keyword>
<dbReference type="PANTHER" id="PTHR43280:SF28">
    <property type="entry name" value="HTH-TYPE TRANSCRIPTIONAL ACTIVATOR RHAS"/>
    <property type="match status" value="1"/>
</dbReference>
<dbReference type="GO" id="GO:0003700">
    <property type="term" value="F:DNA-binding transcription factor activity"/>
    <property type="evidence" value="ECO:0007669"/>
    <property type="project" value="InterPro"/>
</dbReference>
<evidence type="ECO:0000313" key="6">
    <source>
        <dbReference type="Proteomes" id="UP000295390"/>
    </source>
</evidence>
<dbReference type="Pfam" id="PF12833">
    <property type="entry name" value="HTH_18"/>
    <property type="match status" value="1"/>
</dbReference>
<reference evidence="5 6" key="1">
    <citation type="submission" date="2019-03" db="EMBL/GenBank/DDBJ databases">
        <title>Genomic Encyclopedia of Type Strains, Phase III (KMG-III): the genomes of soil and plant-associated and newly described type strains.</title>
        <authorList>
            <person name="Whitman W."/>
        </authorList>
    </citation>
    <scope>NUCLEOTIDE SEQUENCE [LARGE SCALE GENOMIC DNA]</scope>
    <source>
        <strain evidence="5 6">CECT 8283</strain>
    </source>
</reference>
<accession>A0A4R6TJ83</accession>
<name>A0A4R6TJ83_9FLAO</name>
<dbReference type="EMBL" id="SNYH01000001">
    <property type="protein sequence ID" value="TDQ30211.1"/>
    <property type="molecule type" value="Genomic_DNA"/>
</dbReference>
<keyword evidence="2 5" id="KW-0238">DNA-binding</keyword>
<dbReference type="SUPFAM" id="SSF46689">
    <property type="entry name" value="Homeodomain-like"/>
    <property type="match status" value="2"/>
</dbReference>
<dbReference type="GO" id="GO:0043565">
    <property type="term" value="F:sequence-specific DNA binding"/>
    <property type="evidence" value="ECO:0007669"/>
    <property type="project" value="InterPro"/>
</dbReference>
<dbReference type="RefSeq" id="WP_133534729.1">
    <property type="nucleotide sequence ID" value="NZ_SNYH01000001.1"/>
</dbReference>
<dbReference type="PROSITE" id="PS00041">
    <property type="entry name" value="HTH_ARAC_FAMILY_1"/>
    <property type="match status" value="1"/>
</dbReference>
<keyword evidence="3" id="KW-0804">Transcription</keyword>
<feature type="domain" description="HTH araC/xylS-type" evidence="4">
    <location>
        <begin position="184"/>
        <end position="282"/>
    </location>
</feature>
<protein>
    <submittedName>
        <fullName evidence="5">AraC-like DNA-binding protein</fullName>
    </submittedName>
</protein>
<dbReference type="PANTHER" id="PTHR43280">
    <property type="entry name" value="ARAC-FAMILY TRANSCRIPTIONAL REGULATOR"/>
    <property type="match status" value="1"/>
</dbReference>
<sequence length="288" mass="33787">MVEFKKVTKLPSFSHQLDNKILYSEHNEDIEVNYKSTYTLKYVIEGSKCYNLNNKDIHVSSGQYLILNDSNINTKAFKGTRGFSLFLSHQLISEIHNNLYSNSDYSLDFFEYPQSSYNNEIGYQLCKTTYLFNNNPSVFKLQMQDLFIKLSEIIIKEQVDLEKKFSELKIQKYNTKKEIFKHVISTKEFINDSFSHKITLEKLSESIGISKYYLHRLFSEVTGNTPIEYLTFVRLKNAKQQLKYSNKSIFEIAIDCGFDNTPYFSNIFKSYFGVPPTVYRKTKISKIL</sequence>
<organism evidence="5 6">
    <name type="scientific">Tenacibaculum caenipelagi</name>
    <dbReference type="NCBI Taxonomy" id="1325435"/>
    <lineage>
        <taxon>Bacteria</taxon>
        <taxon>Pseudomonadati</taxon>
        <taxon>Bacteroidota</taxon>
        <taxon>Flavobacteriia</taxon>
        <taxon>Flavobacteriales</taxon>
        <taxon>Flavobacteriaceae</taxon>
        <taxon>Tenacibaculum</taxon>
    </lineage>
</organism>
<dbReference type="InterPro" id="IPR018060">
    <property type="entry name" value="HTH_AraC"/>
</dbReference>
<dbReference type="OrthoDB" id="5492415at2"/>
<evidence type="ECO:0000313" key="5">
    <source>
        <dbReference type="EMBL" id="TDQ30211.1"/>
    </source>
</evidence>
<dbReference type="PROSITE" id="PS01124">
    <property type="entry name" value="HTH_ARAC_FAMILY_2"/>
    <property type="match status" value="1"/>
</dbReference>
<proteinExistence type="predicted"/>
<dbReference type="InterPro" id="IPR020449">
    <property type="entry name" value="Tscrpt_reg_AraC-type_HTH"/>
</dbReference>
<dbReference type="InterPro" id="IPR018062">
    <property type="entry name" value="HTH_AraC-typ_CS"/>
</dbReference>